<dbReference type="OrthoDB" id="4399984at2"/>
<dbReference type="AlphaFoldDB" id="A0A2T2YFB2"/>
<proteinExistence type="predicted"/>
<protein>
    <submittedName>
        <fullName evidence="1">Uncharacterized protein</fullName>
    </submittedName>
</protein>
<sequence>MKLSLTKTCQLSLFDQPIVGGHYIFLVGQRHQNFLAYNVDAFTLTDSEVSEEDILHLEYKIATPTIQKLKSETWSCNCHWFFILQEEGIYLFNISTSSFFLCKKHSIKFIQYFINAKV</sequence>
<comment type="caution">
    <text evidence="1">The sequence shown here is derived from an EMBL/GenBank/DDBJ whole genome shotgun (WGS) entry which is preliminary data.</text>
</comment>
<name>A0A2T2YFB2_9BACT</name>
<accession>A0A2T2YFB2</accession>
<evidence type="ECO:0000313" key="2">
    <source>
        <dbReference type="Proteomes" id="UP000240357"/>
    </source>
</evidence>
<keyword evidence="2" id="KW-1185">Reference proteome</keyword>
<gene>
    <name evidence="1" type="ORF">AHMF7605_11895</name>
</gene>
<organism evidence="1 2">
    <name type="scientific">Adhaeribacter arboris</name>
    <dbReference type="NCBI Taxonomy" id="2072846"/>
    <lineage>
        <taxon>Bacteria</taxon>
        <taxon>Pseudomonadati</taxon>
        <taxon>Bacteroidota</taxon>
        <taxon>Cytophagia</taxon>
        <taxon>Cytophagales</taxon>
        <taxon>Hymenobacteraceae</taxon>
        <taxon>Adhaeribacter</taxon>
    </lineage>
</organism>
<evidence type="ECO:0000313" key="1">
    <source>
        <dbReference type="EMBL" id="PSR54173.1"/>
    </source>
</evidence>
<dbReference type="RefSeq" id="WP_106929586.1">
    <property type="nucleotide sequence ID" value="NZ_PYFT01000001.1"/>
</dbReference>
<dbReference type="Proteomes" id="UP000240357">
    <property type="component" value="Unassembled WGS sequence"/>
</dbReference>
<dbReference type="EMBL" id="PYFT01000001">
    <property type="protein sequence ID" value="PSR54173.1"/>
    <property type="molecule type" value="Genomic_DNA"/>
</dbReference>
<reference evidence="1 2" key="1">
    <citation type="submission" date="2018-03" db="EMBL/GenBank/DDBJ databases">
        <title>Adhaeribacter sp. HMF7605 Genome sequencing and assembly.</title>
        <authorList>
            <person name="Kang H."/>
            <person name="Kang J."/>
            <person name="Cha I."/>
            <person name="Kim H."/>
            <person name="Joh K."/>
        </authorList>
    </citation>
    <scope>NUCLEOTIDE SEQUENCE [LARGE SCALE GENOMIC DNA]</scope>
    <source>
        <strain evidence="1 2">HMF7605</strain>
    </source>
</reference>